<dbReference type="InterPro" id="IPR003661">
    <property type="entry name" value="HisK_dim/P_dom"/>
</dbReference>
<evidence type="ECO:0000256" key="8">
    <source>
        <dbReference type="ARBA" id="ARBA00023136"/>
    </source>
</evidence>
<dbReference type="CDD" id="cd00130">
    <property type="entry name" value="PAS"/>
    <property type="match status" value="1"/>
</dbReference>
<evidence type="ECO:0000256" key="9">
    <source>
        <dbReference type="SAM" id="Phobius"/>
    </source>
</evidence>
<dbReference type="Gene3D" id="3.30.450.20">
    <property type="entry name" value="PAS domain"/>
    <property type="match status" value="1"/>
</dbReference>
<dbReference type="InterPro" id="IPR005467">
    <property type="entry name" value="His_kinase_dom"/>
</dbReference>
<dbReference type="GO" id="GO:0016036">
    <property type="term" value="P:cellular response to phosphate starvation"/>
    <property type="evidence" value="ECO:0007669"/>
    <property type="project" value="TreeGrafter"/>
</dbReference>
<dbReference type="Proteomes" id="UP000184327">
    <property type="component" value="Unassembled WGS sequence"/>
</dbReference>
<dbReference type="PROSITE" id="PS50109">
    <property type="entry name" value="HIS_KIN"/>
    <property type="match status" value="1"/>
</dbReference>
<feature type="transmembrane region" description="Helical" evidence="9">
    <location>
        <begin position="12"/>
        <end position="41"/>
    </location>
</feature>
<comment type="subcellular location">
    <subcellularLocation>
        <location evidence="2">Cell inner membrane</location>
        <topology evidence="2">Multi-pass membrane protein</topology>
    </subcellularLocation>
</comment>
<dbReference type="InterPro" id="IPR000014">
    <property type="entry name" value="PAS"/>
</dbReference>
<keyword evidence="8 9" id="KW-0472">Membrane</keyword>
<dbReference type="SUPFAM" id="SSF47384">
    <property type="entry name" value="Homodimeric domain of signal transducing histidine kinase"/>
    <property type="match status" value="1"/>
</dbReference>
<dbReference type="GO" id="GO:0005886">
    <property type="term" value="C:plasma membrane"/>
    <property type="evidence" value="ECO:0007669"/>
    <property type="project" value="UniProtKB-SubCell"/>
</dbReference>
<keyword evidence="4" id="KW-0597">Phosphoprotein</keyword>
<dbReference type="InterPro" id="IPR003594">
    <property type="entry name" value="HATPase_dom"/>
</dbReference>
<gene>
    <name evidence="11" type="ORF">SAMN02745117_00479</name>
</gene>
<dbReference type="FunFam" id="3.30.565.10:FF:000006">
    <property type="entry name" value="Sensor histidine kinase WalK"/>
    <property type="match status" value="1"/>
</dbReference>
<proteinExistence type="predicted"/>
<comment type="catalytic activity">
    <reaction evidence="1">
        <text>ATP + protein L-histidine = ADP + protein N-phospho-L-histidine.</text>
        <dbReference type="EC" id="2.7.13.3"/>
    </reaction>
</comment>
<dbReference type="Gene3D" id="3.30.565.10">
    <property type="entry name" value="Histidine kinase-like ATPase, C-terminal domain"/>
    <property type="match status" value="1"/>
</dbReference>
<dbReference type="InterPro" id="IPR036097">
    <property type="entry name" value="HisK_dim/P_sf"/>
</dbReference>
<feature type="domain" description="Histidine kinase" evidence="10">
    <location>
        <begin position="212"/>
        <end position="465"/>
    </location>
</feature>
<evidence type="ECO:0000256" key="5">
    <source>
        <dbReference type="ARBA" id="ARBA00022679"/>
    </source>
</evidence>
<dbReference type="GO" id="GO:0004721">
    <property type="term" value="F:phosphoprotein phosphatase activity"/>
    <property type="evidence" value="ECO:0007669"/>
    <property type="project" value="TreeGrafter"/>
</dbReference>
<dbReference type="EMBL" id="FQUZ01000004">
    <property type="protein sequence ID" value="SHE56071.1"/>
    <property type="molecule type" value="Genomic_DNA"/>
</dbReference>
<dbReference type="PANTHER" id="PTHR45453">
    <property type="entry name" value="PHOSPHATE REGULON SENSOR PROTEIN PHOR"/>
    <property type="match status" value="1"/>
</dbReference>
<keyword evidence="12" id="KW-1185">Reference proteome</keyword>
<evidence type="ECO:0000256" key="3">
    <source>
        <dbReference type="ARBA" id="ARBA00012438"/>
    </source>
</evidence>
<protein>
    <recommendedName>
        <fullName evidence="3">histidine kinase</fullName>
        <ecNumber evidence="3">2.7.13.3</ecNumber>
    </recommendedName>
</protein>
<dbReference type="Pfam" id="PF02518">
    <property type="entry name" value="HATPase_c"/>
    <property type="match status" value="1"/>
</dbReference>
<dbReference type="Pfam" id="PF00512">
    <property type="entry name" value="HisKA"/>
    <property type="match status" value="1"/>
</dbReference>
<keyword evidence="9" id="KW-0812">Transmembrane</keyword>
<keyword evidence="9" id="KW-1133">Transmembrane helix</keyword>
<keyword evidence="6 11" id="KW-0418">Kinase</keyword>
<dbReference type="InterPro" id="IPR036890">
    <property type="entry name" value="HATPase_C_sf"/>
</dbReference>
<dbReference type="SUPFAM" id="SSF55785">
    <property type="entry name" value="PYP-like sensor domain (PAS domain)"/>
    <property type="match status" value="1"/>
</dbReference>
<dbReference type="FunFam" id="1.10.287.130:FF:000001">
    <property type="entry name" value="Two-component sensor histidine kinase"/>
    <property type="match status" value="1"/>
</dbReference>
<dbReference type="SMART" id="SM00387">
    <property type="entry name" value="HATPase_c"/>
    <property type="match status" value="1"/>
</dbReference>
<accession>A0A1M4UH30</accession>
<reference evidence="11 12" key="1">
    <citation type="submission" date="2016-11" db="EMBL/GenBank/DDBJ databases">
        <authorList>
            <person name="Jaros S."/>
            <person name="Januszkiewicz K."/>
            <person name="Wedrychowicz H."/>
        </authorList>
    </citation>
    <scope>NUCLEOTIDE SEQUENCE [LARGE SCALE GENOMIC DNA]</scope>
    <source>
        <strain evidence="11 12">DSM 16112</strain>
    </source>
</reference>
<keyword evidence="5" id="KW-0808">Transferase</keyword>
<dbReference type="InterPro" id="IPR050351">
    <property type="entry name" value="BphY/WalK/GraS-like"/>
</dbReference>
<evidence type="ECO:0000259" key="10">
    <source>
        <dbReference type="PROSITE" id="PS50109"/>
    </source>
</evidence>
<evidence type="ECO:0000256" key="1">
    <source>
        <dbReference type="ARBA" id="ARBA00000085"/>
    </source>
</evidence>
<dbReference type="AlphaFoldDB" id="A0A1M4UH30"/>
<dbReference type="Gene3D" id="1.10.287.130">
    <property type="match status" value="1"/>
</dbReference>
<evidence type="ECO:0000256" key="4">
    <source>
        <dbReference type="ARBA" id="ARBA00022553"/>
    </source>
</evidence>
<organism evidence="11 12">
    <name type="scientific">Lampropedia hyalina DSM 16112</name>
    <dbReference type="NCBI Taxonomy" id="1122156"/>
    <lineage>
        <taxon>Bacteria</taxon>
        <taxon>Pseudomonadati</taxon>
        <taxon>Pseudomonadota</taxon>
        <taxon>Betaproteobacteria</taxon>
        <taxon>Burkholderiales</taxon>
        <taxon>Comamonadaceae</taxon>
        <taxon>Lampropedia</taxon>
    </lineage>
</organism>
<keyword evidence="7" id="KW-0902">Two-component regulatory system</keyword>
<dbReference type="RefSeq" id="WP_073354298.1">
    <property type="nucleotide sequence ID" value="NZ_FQUZ01000004.1"/>
</dbReference>
<dbReference type="SMART" id="SM00388">
    <property type="entry name" value="HisKA"/>
    <property type="match status" value="1"/>
</dbReference>
<dbReference type="SMART" id="SM00091">
    <property type="entry name" value="PAS"/>
    <property type="match status" value="1"/>
</dbReference>
<dbReference type="SUPFAM" id="SSF55874">
    <property type="entry name" value="ATPase domain of HSP90 chaperone/DNA topoisomerase II/histidine kinase"/>
    <property type="match status" value="1"/>
</dbReference>
<name>A0A1M4UH30_9BURK</name>
<sequence>MYWLAFGFSQLFFAIVVGGLAGSWSAALLGALAGAWAWWLLYAWQGMRFFRWAKYANTPPPFLLGIWSHLEYFWRRQQRKQQKALRVLEQDLQDLQSALQASPNGVLLVDELWRIVWLNQMAEEHFGLDARRDIGHILTNLVRSPDFCNYCTVADFSHPLEVQGRGSNAMSVDKPQLSVVVNEYGDGKKLLLSRDITILQKNESMRRDFVANVSHEIRTPLTIFAGFVETLQNLPLGRDEQLHYLGMMQQQTARMQLLVQDLLTLSRLEASPVPGLHEFINIHTLLVRCHDEAHALSSALAPDSSKAVHQISVCWVDAQGLQVAIPVPADAPLCEKIDGEVARPQCMGRVLAADQELHSAVANIVTNAVRYTPAGGRIQVQWRWQADGSAHFSVRDSGPGIAPEHIPRLTERFYRVDRSRSRETGGTGLGLAIVKHVIQRHGGQLLVESELGKGSVFTLVLPAARLQTPQALAEEAERKREREGMLV</sequence>
<dbReference type="STRING" id="1122156.SAMN02745117_00479"/>
<dbReference type="Pfam" id="PF13188">
    <property type="entry name" value="PAS_8"/>
    <property type="match status" value="1"/>
</dbReference>
<evidence type="ECO:0000256" key="7">
    <source>
        <dbReference type="ARBA" id="ARBA00023012"/>
    </source>
</evidence>
<dbReference type="PANTHER" id="PTHR45453:SF1">
    <property type="entry name" value="PHOSPHATE REGULON SENSOR PROTEIN PHOR"/>
    <property type="match status" value="1"/>
</dbReference>
<evidence type="ECO:0000313" key="11">
    <source>
        <dbReference type="EMBL" id="SHE56071.1"/>
    </source>
</evidence>
<dbReference type="InterPro" id="IPR035965">
    <property type="entry name" value="PAS-like_dom_sf"/>
</dbReference>
<dbReference type="InterPro" id="IPR004358">
    <property type="entry name" value="Sig_transdc_His_kin-like_C"/>
</dbReference>
<dbReference type="CDD" id="cd00082">
    <property type="entry name" value="HisKA"/>
    <property type="match status" value="1"/>
</dbReference>
<evidence type="ECO:0000256" key="6">
    <source>
        <dbReference type="ARBA" id="ARBA00022777"/>
    </source>
</evidence>
<dbReference type="GO" id="GO:0000155">
    <property type="term" value="F:phosphorelay sensor kinase activity"/>
    <property type="evidence" value="ECO:0007669"/>
    <property type="project" value="InterPro"/>
</dbReference>
<dbReference type="EC" id="2.7.13.3" evidence="3"/>
<dbReference type="PRINTS" id="PR00344">
    <property type="entry name" value="BCTRLSENSOR"/>
</dbReference>
<evidence type="ECO:0000313" key="12">
    <source>
        <dbReference type="Proteomes" id="UP000184327"/>
    </source>
</evidence>
<evidence type="ECO:0000256" key="2">
    <source>
        <dbReference type="ARBA" id="ARBA00004429"/>
    </source>
</evidence>